<dbReference type="OrthoDB" id="10649180at2759"/>
<comment type="caution">
    <text evidence="1">The sequence shown here is derived from an EMBL/GenBank/DDBJ whole genome shotgun (WGS) entry which is preliminary data.</text>
</comment>
<protein>
    <submittedName>
        <fullName evidence="1">Uncharacterized protein</fullName>
    </submittedName>
</protein>
<evidence type="ECO:0000313" key="2">
    <source>
        <dbReference type="Proteomes" id="UP000566819"/>
    </source>
</evidence>
<dbReference type="AlphaFoldDB" id="A0A8H4W4K7"/>
<organism evidence="1 2">
    <name type="scientific">Cudoniella acicularis</name>
    <dbReference type="NCBI Taxonomy" id="354080"/>
    <lineage>
        <taxon>Eukaryota</taxon>
        <taxon>Fungi</taxon>
        <taxon>Dikarya</taxon>
        <taxon>Ascomycota</taxon>
        <taxon>Pezizomycotina</taxon>
        <taxon>Leotiomycetes</taxon>
        <taxon>Helotiales</taxon>
        <taxon>Tricladiaceae</taxon>
        <taxon>Cudoniella</taxon>
    </lineage>
</organism>
<evidence type="ECO:0000313" key="1">
    <source>
        <dbReference type="EMBL" id="KAF4633988.1"/>
    </source>
</evidence>
<accession>A0A8H4W4K7</accession>
<reference evidence="1 2" key="1">
    <citation type="submission" date="2020-03" db="EMBL/GenBank/DDBJ databases">
        <title>Draft Genome Sequence of Cudoniella acicularis.</title>
        <authorList>
            <person name="Buettner E."/>
            <person name="Kellner H."/>
        </authorList>
    </citation>
    <scope>NUCLEOTIDE SEQUENCE [LARGE SCALE GENOMIC DNA]</scope>
    <source>
        <strain evidence="1 2">DSM 108380</strain>
    </source>
</reference>
<gene>
    <name evidence="1" type="ORF">G7Y89_g4120</name>
</gene>
<keyword evidence="2" id="KW-1185">Reference proteome</keyword>
<sequence length="302" mass="33431">MDSLSYESAIGDIERMLRKSATPQKLIDTVLKLTPRRITVMPQKPNLRSARGNPSAEEFERIIRDSRLRVLGVAAHYKYFESSILPMASSKTFPKANKLTKRDQFIEDIRNGPQRPLMRMPDTFTALITNMDAFIESLQTWASQKPNKATRELNTFGENLQKLQQEMEYIKLFIITPGIVGGIAGVGTSIGLASLIGPPALFAGLTKAGVPEMTLVNLGVTLSGKRKAVDEVDTPITRSSKTRQKIATVWKWLQNDAVRIRDKLQHEQTIPSNGSGSGSDVVLQEIGSFSGTCYLESYSRGS</sequence>
<name>A0A8H4W4K7_9HELO</name>
<dbReference type="Proteomes" id="UP000566819">
    <property type="component" value="Unassembled WGS sequence"/>
</dbReference>
<dbReference type="EMBL" id="JAAMPI010000216">
    <property type="protein sequence ID" value="KAF4633988.1"/>
    <property type="molecule type" value="Genomic_DNA"/>
</dbReference>
<proteinExistence type="predicted"/>